<feature type="compositionally biased region" description="Basic and acidic residues" evidence="14">
    <location>
        <begin position="775"/>
        <end position="787"/>
    </location>
</feature>
<evidence type="ECO:0000259" key="15">
    <source>
        <dbReference type="PROSITE" id="PS50235"/>
    </source>
</evidence>
<keyword evidence="17" id="KW-1185">Reference proteome</keyword>
<evidence type="ECO:0000313" key="16">
    <source>
        <dbReference type="EMBL" id="EYB86244.1"/>
    </source>
</evidence>
<feature type="compositionally biased region" description="Polar residues" evidence="14">
    <location>
        <begin position="92"/>
        <end position="101"/>
    </location>
</feature>
<feature type="compositionally biased region" description="Polar residues" evidence="14">
    <location>
        <begin position="163"/>
        <end position="174"/>
    </location>
</feature>
<comment type="similarity">
    <text evidence="3">Belongs to the peptidase C19 family.</text>
</comment>
<feature type="compositionally biased region" description="Basic and acidic residues" evidence="14">
    <location>
        <begin position="747"/>
        <end position="766"/>
    </location>
</feature>
<organism evidence="16 17">
    <name type="scientific">Ancylostoma ceylanicum</name>
    <dbReference type="NCBI Taxonomy" id="53326"/>
    <lineage>
        <taxon>Eukaryota</taxon>
        <taxon>Metazoa</taxon>
        <taxon>Ecdysozoa</taxon>
        <taxon>Nematoda</taxon>
        <taxon>Chromadorea</taxon>
        <taxon>Rhabditida</taxon>
        <taxon>Rhabditina</taxon>
        <taxon>Rhabditomorpha</taxon>
        <taxon>Strongyloidea</taxon>
        <taxon>Ancylostomatidae</taxon>
        <taxon>Ancylostomatinae</taxon>
        <taxon>Ancylostoma</taxon>
    </lineage>
</organism>
<evidence type="ECO:0000256" key="1">
    <source>
        <dbReference type="ARBA" id="ARBA00000707"/>
    </source>
</evidence>
<evidence type="ECO:0000256" key="14">
    <source>
        <dbReference type="SAM" id="MobiDB-lite"/>
    </source>
</evidence>
<evidence type="ECO:0000256" key="12">
    <source>
        <dbReference type="ARBA" id="ARBA00042420"/>
    </source>
</evidence>
<keyword evidence="5" id="KW-0645">Protease</keyword>
<dbReference type="InterPro" id="IPR050164">
    <property type="entry name" value="Peptidase_C19"/>
</dbReference>
<feature type="region of interest" description="Disordered" evidence="14">
    <location>
        <begin position="78"/>
        <end position="105"/>
    </location>
</feature>
<dbReference type="Pfam" id="PF00443">
    <property type="entry name" value="UCH"/>
    <property type="match status" value="1"/>
</dbReference>
<keyword evidence="8" id="KW-0788">Thiol protease</keyword>
<sequence>MMSTVDISSMLCEKILEAKIFFPKLLVTMANNTDEAMAKCNGSDVELPFLSGDEDAICELIMEEDTADDECQYPEMNASKTTGDDCGDATGASKSRSSSLCVSPGTADSSSFLSDALDELDEPDHVSPMLIQIYEITLNWSLQLELEISPSRKVSLSDAKPNPNDSGNSSQSDTLVDLPAFTSPVKEDFRASQSYDENSHENGNDPTTSVTEGGAGTTTKLRRSSIGSPVDLEPERDDEEVEQLAKQMSKWRSLPQLEKSKQPIVVVSRAEVPKNDEKKKERSRSVGGPIAPRVRKLSEKGKIEQRFPVFDPDLKDIWDFKDFNVIKNIKRASGISNGGQHCFMISVMQILTHTASFIRFIVEKHNHTTGGPVGRCFCCDLRKHLLRVLSTNVGSLNKMDWIFVYWKSMFGTDYYTTQEDAHEFLLKILDLIDRCSYPSSSSSDRIPKEPSPPMTQLFGFKLRYQLTCLLCGLCSVSYALHNDLSLHLPRGGRYNVPPRMHDLIAMYMKSEVLEYACPDKKCNGKLARRTPFIFRAPSVLILQVKRFFHTEKKNGMRVQVEEHLSLKDFTYSQSDGDDYELTGIISHEGHQITSGHYTALVRGFDRQFYLFNDEYVRPQKLLTANLCPYLIIYSRKGPQDRVFAPAKSSDAAITNTKPLLPQRTNSVISAKPLLPQRTNTGTSPCKDASGTGVTAALPKSPVLTKTVLPRKPKLFRDGFFTAGSELGRMRISKEDKWFYKPSTAGSDLEKRGSENESQKTDGDAKSGFDVVFGSEDEKGDSNAKENEFTSSMDTQSMGFGVSKLTQAVFPEASSNENGTADSTAQARQMNPEQLLSAINTFVAKESRRRGSLKPSHLLKGNGCYNCVLCNSMSPNNDSSKWKKRRLN</sequence>
<dbReference type="InterPro" id="IPR028889">
    <property type="entry name" value="USP"/>
</dbReference>
<name>A0A016S7K4_9BILA</name>
<dbReference type="PANTHER" id="PTHR24006">
    <property type="entry name" value="UBIQUITIN CARBOXYL-TERMINAL HYDROLASE"/>
    <property type="match status" value="1"/>
</dbReference>
<feature type="domain" description="USP" evidence="15">
    <location>
        <begin position="333"/>
        <end position="636"/>
    </location>
</feature>
<keyword evidence="6" id="KW-0833">Ubl conjugation pathway</keyword>
<comment type="subcellular location">
    <subcellularLocation>
        <location evidence="2">Nucleus</location>
        <location evidence="2">Nucleolus</location>
    </subcellularLocation>
</comment>
<reference evidence="17" key="1">
    <citation type="journal article" date="2015" name="Nat. Genet.">
        <title>The genome and transcriptome of the zoonotic hookworm Ancylostoma ceylanicum identify infection-specific gene families.</title>
        <authorList>
            <person name="Schwarz E.M."/>
            <person name="Hu Y."/>
            <person name="Antoshechkin I."/>
            <person name="Miller M.M."/>
            <person name="Sternberg P.W."/>
            <person name="Aroian R.V."/>
        </authorList>
    </citation>
    <scope>NUCLEOTIDE SEQUENCE</scope>
    <source>
        <strain evidence="17">HY135</strain>
    </source>
</reference>
<dbReference type="PROSITE" id="PS50235">
    <property type="entry name" value="USP_3"/>
    <property type="match status" value="1"/>
</dbReference>
<evidence type="ECO:0000256" key="2">
    <source>
        <dbReference type="ARBA" id="ARBA00004604"/>
    </source>
</evidence>
<keyword evidence="7" id="KW-0378">Hydrolase</keyword>
<dbReference type="GO" id="GO:0006508">
    <property type="term" value="P:proteolysis"/>
    <property type="evidence" value="ECO:0007669"/>
    <property type="project" value="UniProtKB-KW"/>
</dbReference>
<feature type="region of interest" description="Disordered" evidence="14">
    <location>
        <begin position="191"/>
        <end position="239"/>
    </location>
</feature>
<dbReference type="InterPro" id="IPR038765">
    <property type="entry name" value="Papain-like_cys_pep_sf"/>
</dbReference>
<dbReference type="SUPFAM" id="SSF54001">
    <property type="entry name" value="Cysteine proteinases"/>
    <property type="match status" value="1"/>
</dbReference>
<evidence type="ECO:0000256" key="13">
    <source>
        <dbReference type="ARBA" id="ARBA00043009"/>
    </source>
</evidence>
<evidence type="ECO:0000256" key="3">
    <source>
        <dbReference type="ARBA" id="ARBA00009085"/>
    </source>
</evidence>
<dbReference type="CDD" id="cd02257">
    <property type="entry name" value="Peptidase_C19"/>
    <property type="match status" value="1"/>
</dbReference>
<evidence type="ECO:0000256" key="9">
    <source>
        <dbReference type="ARBA" id="ARBA00039432"/>
    </source>
</evidence>
<dbReference type="GO" id="GO:0005730">
    <property type="term" value="C:nucleolus"/>
    <property type="evidence" value="ECO:0007669"/>
    <property type="project" value="UniProtKB-SubCell"/>
</dbReference>
<dbReference type="GO" id="GO:0004843">
    <property type="term" value="F:cysteine-type deubiquitinase activity"/>
    <property type="evidence" value="ECO:0007669"/>
    <property type="project" value="UniProtKB-EC"/>
</dbReference>
<evidence type="ECO:0000256" key="5">
    <source>
        <dbReference type="ARBA" id="ARBA00022670"/>
    </source>
</evidence>
<evidence type="ECO:0000313" key="17">
    <source>
        <dbReference type="Proteomes" id="UP000024635"/>
    </source>
</evidence>
<dbReference type="PANTHER" id="PTHR24006:SF758">
    <property type="entry name" value="UBIQUITIN CARBOXYL-TERMINAL HYDROLASE 36"/>
    <property type="match status" value="1"/>
</dbReference>
<dbReference type="EC" id="3.4.19.12" evidence="4"/>
<evidence type="ECO:0000256" key="10">
    <source>
        <dbReference type="ARBA" id="ARBA00041300"/>
    </source>
</evidence>
<evidence type="ECO:0000256" key="6">
    <source>
        <dbReference type="ARBA" id="ARBA00022786"/>
    </source>
</evidence>
<dbReference type="EMBL" id="JARK01001618">
    <property type="protein sequence ID" value="EYB86244.1"/>
    <property type="molecule type" value="Genomic_DNA"/>
</dbReference>
<comment type="catalytic activity">
    <reaction evidence="1">
        <text>Thiol-dependent hydrolysis of ester, thioester, amide, peptide and isopeptide bonds formed by the C-terminal Gly of ubiquitin (a 76-residue protein attached to proteins as an intracellular targeting signal).</text>
        <dbReference type="EC" id="3.4.19.12"/>
    </reaction>
</comment>
<accession>A0A016S7K4</accession>
<dbReference type="Gene3D" id="3.90.70.10">
    <property type="entry name" value="Cysteine proteinases"/>
    <property type="match status" value="1"/>
</dbReference>
<dbReference type="GO" id="GO:0016579">
    <property type="term" value="P:protein deubiquitination"/>
    <property type="evidence" value="ECO:0007669"/>
    <property type="project" value="InterPro"/>
</dbReference>
<feature type="region of interest" description="Disordered" evidence="14">
    <location>
        <begin position="743"/>
        <end position="795"/>
    </location>
</feature>
<proteinExistence type="inferred from homology"/>
<protein>
    <recommendedName>
        <fullName evidence="9">Ubiquitin carboxyl-terminal hydrolase 36</fullName>
        <ecNumber evidence="4">3.4.19.12</ecNumber>
    </recommendedName>
    <alternativeName>
        <fullName evidence="12">Deubiquitinating enzyme 36</fullName>
    </alternativeName>
    <alternativeName>
        <fullName evidence="11">Protein scrawny</fullName>
    </alternativeName>
    <alternativeName>
        <fullName evidence="10">Ubiquitin thioesterase 36</fullName>
    </alternativeName>
    <alternativeName>
        <fullName evidence="13">Ubiquitin-specific-processing protease 36</fullName>
    </alternativeName>
</protein>
<gene>
    <name evidence="16" type="primary">Acey_s0282.g1266</name>
    <name evidence="16" type="ORF">Y032_0282g1266</name>
</gene>
<dbReference type="PROSITE" id="PS00973">
    <property type="entry name" value="USP_2"/>
    <property type="match status" value="1"/>
</dbReference>
<feature type="region of interest" description="Disordered" evidence="14">
    <location>
        <begin position="154"/>
        <end position="176"/>
    </location>
</feature>
<dbReference type="OrthoDB" id="420187at2759"/>
<evidence type="ECO:0000256" key="11">
    <source>
        <dbReference type="ARBA" id="ARBA00042154"/>
    </source>
</evidence>
<dbReference type="InterPro" id="IPR018200">
    <property type="entry name" value="USP_CS"/>
</dbReference>
<evidence type="ECO:0000256" key="4">
    <source>
        <dbReference type="ARBA" id="ARBA00012759"/>
    </source>
</evidence>
<dbReference type="InterPro" id="IPR001394">
    <property type="entry name" value="Peptidase_C19_UCH"/>
</dbReference>
<dbReference type="STRING" id="53326.A0A016S7K4"/>
<comment type="caution">
    <text evidence="16">The sequence shown here is derived from an EMBL/GenBank/DDBJ whole genome shotgun (WGS) entry which is preliminary data.</text>
</comment>
<dbReference type="Proteomes" id="UP000024635">
    <property type="component" value="Unassembled WGS sequence"/>
</dbReference>
<evidence type="ECO:0000256" key="7">
    <source>
        <dbReference type="ARBA" id="ARBA00022801"/>
    </source>
</evidence>
<dbReference type="GO" id="GO:0005829">
    <property type="term" value="C:cytosol"/>
    <property type="evidence" value="ECO:0007669"/>
    <property type="project" value="TreeGrafter"/>
</dbReference>
<dbReference type="AlphaFoldDB" id="A0A016S7K4"/>
<dbReference type="GO" id="GO:0042981">
    <property type="term" value="P:regulation of apoptotic process"/>
    <property type="evidence" value="ECO:0007669"/>
    <property type="project" value="TreeGrafter"/>
</dbReference>
<evidence type="ECO:0000256" key="8">
    <source>
        <dbReference type="ARBA" id="ARBA00022807"/>
    </source>
</evidence>